<dbReference type="AlphaFoldDB" id="A0A9X2NTL6"/>
<evidence type="ECO:0000313" key="2">
    <source>
        <dbReference type="EMBL" id="MCR6505435.1"/>
    </source>
</evidence>
<comment type="caution">
    <text evidence="2">The sequence shown here is derived from an EMBL/GenBank/DDBJ whole genome shotgun (WGS) entry which is preliminary data.</text>
</comment>
<keyword evidence="3" id="KW-1185">Reference proteome</keyword>
<sequence>MVMLRMQRIKAGISEKEYDYSLFRVDNRIVIVLIVAVVVLKAWRIANENPVKSIKSE</sequence>
<keyword evidence="1" id="KW-0472">Membrane</keyword>
<organism evidence="2 3">
    <name type="scientific">Bacteroides muris</name>
    <name type="common">ex Fokt et al. 2023</name>
    <dbReference type="NCBI Taxonomy" id="2937417"/>
    <lineage>
        <taxon>Bacteria</taxon>
        <taxon>Pseudomonadati</taxon>
        <taxon>Bacteroidota</taxon>
        <taxon>Bacteroidia</taxon>
        <taxon>Bacteroidales</taxon>
        <taxon>Bacteroidaceae</taxon>
        <taxon>Bacteroides</taxon>
    </lineage>
</organism>
<keyword evidence="1" id="KW-0812">Transmembrane</keyword>
<dbReference type="RefSeq" id="WP_257940608.1">
    <property type="nucleotide sequence ID" value="NZ_JAMZEE010000022.1"/>
</dbReference>
<dbReference type="Proteomes" id="UP001143192">
    <property type="component" value="Unassembled WGS sequence"/>
</dbReference>
<reference evidence="2" key="2">
    <citation type="submission" date="2022-04" db="EMBL/GenBank/DDBJ databases">
        <authorList>
            <person name="Fokt H."/>
            <person name="Baines J."/>
        </authorList>
    </citation>
    <scope>NUCLEOTIDE SEQUENCE</scope>
    <source>
        <strain evidence="2">KH365_2</strain>
    </source>
</reference>
<reference evidence="2" key="1">
    <citation type="journal article" date="2022" name="Arch. Microbiol.">
        <title>Bacteroides muris sp. nov. isolated from the cecum of wild-derived house mice.</title>
        <authorList>
            <person name="Fokt H."/>
            <person name="Unni R."/>
            <person name="Repnik U."/>
            <person name="Schmitz R.A."/>
            <person name="Bramkamp M."/>
            <person name="Baines J.F."/>
            <person name="Unterweger D."/>
        </authorList>
    </citation>
    <scope>NUCLEOTIDE SEQUENCE</scope>
    <source>
        <strain evidence="2">KH365_2</strain>
    </source>
</reference>
<protein>
    <submittedName>
        <fullName evidence="2">Uncharacterized protein</fullName>
    </submittedName>
</protein>
<feature type="transmembrane region" description="Helical" evidence="1">
    <location>
        <begin position="29"/>
        <end position="46"/>
    </location>
</feature>
<accession>A0A9X2NTL6</accession>
<proteinExistence type="predicted"/>
<name>A0A9X2NTL6_9BACE</name>
<evidence type="ECO:0000313" key="3">
    <source>
        <dbReference type="Proteomes" id="UP001143192"/>
    </source>
</evidence>
<evidence type="ECO:0000256" key="1">
    <source>
        <dbReference type="SAM" id="Phobius"/>
    </source>
</evidence>
<gene>
    <name evidence="2" type="ORF">M1B79_12320</name>
</gene>
<keyword evidence="1" id="KW-1133">Transmembrane helix</keyword>
<dbReference type="EMBL" id="JAMZED010000029">
    <property type="protein sequence ID" value="MCR6505435.1"/>
    <property type="molecule type" value="Genomic_DNA"/>
</dbReference>